<dbReference type="InterPro" id="IPR055231">
    <property type="entry name" value="2AA_helical"/>
</dbReference>
<evidence type="ECO:0000313" key="11">
    <source>
        <dbReference type="Proteomes" id="UP000707451"/>
    </source>
</evidence>
<dbReference type="GO" id="GO:0000159">
    <property type="term" value="C:protein phosphatase type 2A complex"/>
    <property type="evidence" value="ECO:0007669"/>
    <property type="project" value="TreeGrafter"/>
</dbReference>
<comment type="similarity">
    <text evidence="6">Belongs to the phosphatase 2A regulatory subunit A family.</text>
</comment>
<feature type="repeat" description="HEAT" evidence="7">
    <location>
        <begin position="397"/>
        <end position="435"/>
    </location>
</feature>
<dbReference type="InterPro" id="IPR009019">
    <property type="entry name" value="KH_sf_prok-type"/>
</dbReference>
<feature type="repeat" description="HEAT" evidence="7">
    <location>
        <begin position="241"/>
        <end position="279"/>
    </location>
</feature>
<dbReference type="InterPro" id="IPR054573">
    <property type="entry name" value="PP2A/SF3B1-like_HEAT"/>
</dbReference>
<dbReference type="InterPro" id="IPR021133">
    <property type="entry name" value="HEAT_type_2"/>
</dbReference>
<dbReference type="GO" id="GO:0003723">
    <property type="term" value="F:RNA binding"/>
    <property type="evidence" value="ECO:0007669"/>
    <property type="project" value="UniProtKB-UniRule"/>
</dbReference>
<keyword evidence="5" id="KW-0687">Ribonucleoprotein</keyword>
<dbReference type="InterPro" id="IPR004044">
    <property type="entry name" value="KH_dom_type_2"/>
</dbReference>
<dbReference type="NCBIfam" id="TIGR01008">
    <property type="entry name" value="uS3_euk_arch"/>
    <property type="match status" value="1"/>
</dbReference>
<dbReference type="InterPro" id="IPR016024">
    <property type="entry name" value="ARM-type_fold"/>
</dbReference>
<dbReference type="PANTHER" id="PTHR10648:SF4">
    <property type="entry name" value="PROTEIN PHOSPHATASE 2 (FORMERLY 2A), REGULATORY SUBUNIT A, BETA ISOFORM-RELATED"/>
    <property type="match status" value="1"/>
</dbReference>
<feature type="repeat" description="HEAT" evidence="7">
    <location>
        <begin position="86"/>
        <end position="124"/>
    </location>
</feature>
<reference evidence="10" key="1">
    <citation type="submission" date="2021-06" db="EMBL/GenBank/DDBJ databases">
        <title>Genome Sequence of Mortierella hyaline Strain SCG-10, a Cold-Adapted, Nitrate-Reducing Fungus Isolated from Soil in Minnesota, USA.</title>
        <authorList>
            <person name="Aldossari N."/>
        </authorList>
    </citation>
    <scope>NUCLEOTIDE SEQUENCE</scope>
    <source>
        <strain evidence="10">SCG-10</strain>
    </source>
</reference>
<dbReference type="GO" id="GO:0006412">
    <property type="term" value="P:translation"/>
    <property type="evidence" value="ECO:0007669"/>
    <property type="project" value="InterPro"/>
</dbReference>
<dbReference type="Gene3D" id="3.30.300.20">
    <property type="match status" value="1"/>
</dbReference>
<comment type="caution">
    <text evidence="10">The sequence shown here is derived from an EMBL/GenBank/DDBJ whole genome shotgun (WGS) entry which is preliminary data.</text>
</comment>
<evidence type="ECO:0000256" key="7">
    <source>
        <dbReference type="PROSITE-ProRule" id="PRU00103"/>
    </source>
</evidence>
<dbReference type="Gene3D" id="3.30.1140.32">
    <property type="entry name" value="Ribosomal protein S3, C-terminal domain"/>
    <property type="match status" value="1"/>
</dbReference>
<evidence type="ECO:0000256" key="8">
    <source>
        <dbReference type="PROSITE-ProRule" id="PRU00118"/>
    </source>
</evidence>
<dbReference type="Gene3D" id="1.25.10.10">
    <property type="entry name" value="Leucine-rich Repeat Variant"/>
    <property type="match status" value="1"/>
</dbReference>
<dbReference type="FunFam" id="3.30.300.20:FF:000006">
    <property type="entry name" value="40S ribosomal protein S3"/>
    <property type="match status" value="1"/>
</dbReference>
<proteinExistence type="inferred from homology"/>
<accession>A0A9P7XWQ0</accession>
<evidence type="ECO:0000256" key="1">
    <source>
        <dbReference type="ARBA" id="ARBA00010761"/>
    </source>
</evidence>
<organism evidence="10 11">
    <name type="scientific">Linnemannia hyalina</name>
    <dbReference type="NCBI Taxonomy" id="64524"/>
    <lineage>
        <taxon>Eukaryota</taxon>
        <taxon>Fungi</taxon>
        <taxon>Fungi incertae sedis</taxon>
        <taxon>Mucoromycota</taxon>
        <taxon>Mortierellomycotina</taxon>
        <taxon>Mortierellomycetes</taxon>
        <taxon>Mortierellales</taxon>
        <taxon>Mortierellaceae</taxon>
        <taxon>Linnemannia</taxon>
    </lineage>
</organism>
<dbReference type="OrthoDB" id="10248446at2759"/>
<name>A0A9P7XWQ0_9FUNG</name>
<feature type="repeat" description="HEAT" evidence="7">
    <location>
        <begin position="319"/>
        <end position="357"/>
    </location>
</feature>
<dbReference type="Pfam" id="PF22646">
    <property type="entry name" value="PPP2R1A-like_HEAT"/>
    <property type="match status" value="1"/>
</dbReference>
<feature type="repeat" description="HEAT" evidence="7">
    <location>
        <begin position="280"/>
        <end position="318"/>
    </location>
</feature>
<dbReference type="Proteomes" id="UP000707451">
    <property type="component" value="Unassembled WGS sequence"/>
</dbReference>
<dbReference type="PROSITE" id="PS50077">
    <property type="entry name" value="HEAT_REPEAT"/>
    <property type="match status" value="8"/>
</dbReference>
<dbReference type="InterPro" id="IPR015946">
    <property type="entry name" value="KH_dom-like_a/b"/>
</dbReference>
<dbReference type="FunFam" id="1.25.10.10:FF:000011">
    <property type="entry name" value="Serine/threonine-protein phosphatase 2A regulatory subunit A alpha isoform"/>
    <property type="match status" value="1"/>
</dbReference>
<dbReference type="InterPro" id="IPR036419">
    <property type="entry name" value="Ribosomal_S3_C_sf"/>
</dbReference>
<feature type="domain" description="KH type-2" evidence="9">
    <location>
        <begin position="592"/>
        <end position="663"/>
    </location>
</feature>
<dbReference type="EMBL" id="JAHRHY010000006">
    <property type="protein sequence ID" value="KAG9068869.1"/>
    <property type="molecule type" value="Genomic_DNA"/>
</dbReference>
<keyword evidence="3 8" id="KW-0694">RNA-binding</keyword>
<protein>
    <submittedName>
        <fullName evidence="10">40S ribosomal protein S3</fullName>
    </submittedName>
</protein>
<evidence type="ECO:0000256" key="2">
    <source>
        <dbReference type="ARBA" id="ARBA00022737"/>
    </source>
</evidence>
<dbReference type="Pfam" id="PF22956">
    <property type="entry name" value="VPS15-like_hel"/>
    <property type="match status" value="2"/>
</dbReference>
<dbReference type="InterPro" id="IPR001351">
    <property type="entry name" value="Ribosomal_uS3_C"/>
</dbReference>
<evidence type="ECO:0000256" key="4">
    <source>
        <dbReference type="ARBA" id="ARBA00022980"/>
    </source>
</evidence>
<dbReference type="CDD" id="cd02413">
    <property type="entry name" value="KH-II_40S_S3"/>
    <property type="match status" value="1"/>
</dbReference>
<dbReference type="Pfam" id="PF00189">
    <property type="entry name" value="Ribosomal_S3_C"/>
    <property type="match status" value="1"/>
</dbReference>
<evidence type="ECO:0000256" key="6">
    <source>
        <dbReference type="ARBA" id="ARBA00038332"/>
    </source>
</evidence>
<dbReference type="AlphaFoldDB" id="A0A9P7XWQ0"/>
<dbReference type="InterPro" id="IPR000357">
    <property type="entry name" value="HEAT"/>
</dbReference>
<dbReference type="FunFam" id="3.30.1140.32:FF:000004">
    <property type="entry name" value="40S ribosomal protein S3"/>
    <property type="match status" value="1"/>
</dbReference>
<dbReference type="InterPro" id="IPR005703">
    <property type="entry name" value="Ribosomal_uS3_euk/arc"/>
</dbReference>
<dbReference type="GO" id="GO:0003735">
    <property type="term" value="F:structural constituent of ribosome"/>
    <property type="evidence" value="ECO:0007669"/>
    <property type="project" value="InterPro"/>
</dbReference>
<dbReference type="GO" id="GO:0015935">
    <property type="term" value="C:small ribosomal subunit"/>
    <property type="evidence" value="ECO:0007669"/>
    <property type="project" value="InterPro"/>
</dbReference>
<dbReference type="SUPFAM" id="SSF54821">
    <property type="entry name" value="Ribosomal protein S3 C-terminal domain"/>
    <property type="match status" value="1"/>
</dbReference>
<dbReference type="Pfam" id="PF02985">
    <property type="entry name" value="HEAT"/>
    <property type="match status" value="1"/>
</dbReference>
<evidence type="ECO:0000313" key="10">
    <source>
        <dbReference type="EMBL" id="KAG9068869.1"/>
    </source>
</evidence>
<feature type="repeat" description="HEAT" evidence="7">
    <location>
        <begin position="358"/>
        <end position="396"/>
    </location>
</feature>
<dbReference type="Pfam" id="PF07650">
    <property type="entry name" value="KH_2"/>
    <property type="match status" value="1"/>
</dbReference>
<dbReference type="SUPFAM" id="SSF48371">
    <property type="entry name" value="ARM repeat"/>
    <property type="match status" value="1"/>
</dbReference>
<dbReference type="GO" id="GO:0019888">
    <property type="term" value="F:protein phosphatase regulator activity"/>
    <property type="evidence" value="ECO:0007669"/>
    <property type="project" value="TreeGrafter"/>
</dbReference>
<keyword evidence="2" id="KW-0677">Repeat</keyword>
<evidence type="ECO:0000256" key="5">
    <source>
        <dbReference type="ARBA" id="ARBA00023274"/>
    </source>
</evidence>
<evidence type="ECO:0000256" key="3">
    <source>
        <dbReference type="ARBA" id="ARBA00022884"/>
    </source>
</evidence>
<evidence type="ECO:0000259" key="9">
    <source>
        <dbReference type="PROSITE" id="PS50823"/>
    </source>
</evidence>
<dbReference type="InterPro" id="IPR051023">
    <property type="entry name" value="PP2A_Regulatory_Subunit_A"/>
</dbReference>
<dbReference type="NCBIfam" id="NF003219">
    <property type="entry name" value="PRK04191.1"/>
    <property type="match status" value="1"/>
</dbReference>
<keyword evidence="11" id="KW-1185">Reference proteome</keyword>
<comment type="similarity">
    <text evidence="1">Belongs to the universal ribosomal protein uS3 family.</text>
</comment>
<dbReference type="GO" id="GO:0005829">
    <property type="term" value="C:cytosol"/>
    <property type="evidence" value="ECO:0007669"/>
    <property type="project" value="TreeGrafter"/>
</dbReference>
<feature type="repeat" description="HEAT" evidence="7">
    <location>
        <begin position="202"/>
        <end position="240"/>
    </location>
</feature>
<sequence length="812" mass="90270">MNPEVELYPIAILIDELRHDDVSLRLNAIKRLNTIALALGPQRARDELIPFLDESIDDEDEVLLTLAGELGDFVEYLGGPQYAHILLQPLENLAAVEETMVRDKAVESLNKICPLLNQSQLEQYYTPLLKRLSLGDWFTSRTSATGLYACGYSLASAATQDDMRKSFGQLCVDDTPMVRRAAATHLGAFAKKVSKEHLITDIIPLFAKLSQDEQDSVRLLTVTDLVAIAEELTPEENKTYFLEPLKAMVADKSWRVRYMIADNFVKLSKAVGEDITRDDLVSAFVRLLKDNEAEVRTAAAGQVPGFAQLVDKETILNYILPCVKDMVTDTSQHVRAALAMQISGLAPILGKESTTEHLLPLFLQLLKDEFPDVRLNIISKLETVNNVIGIELLSQSLLPAIVELAEDKQWRVRLAIIDYIPLLATQLGVEFFDEKLGALCMSWLGDSVFSIREAATVNLRKLTEVFGVDWAKQTIIPKVLAMGTHPNYLYRMTTIFAITEMAPAVTPEVTRDYILPTVTNLVSDPIPNIRFNVAKSIEALIPVLSQNPDTKPLVDQQLKPALVKLSEDTDNDVRFFSQKALFVADGVFYAELNEFFQRELAAEGYSGVEVRVTPARTEIIIRATQTQEILGVQGRRIRELTSLVQKRFKFPENTVELYAEKVSFRGLCAIAQCESLKYKLLNGVAVRRACYGVVRYIMESGAKGCEVVVSGKLRGARAKAMKFVDGFMIHSGQPTKDFVDTAVRHVLLRQGVLGVKVKIMLPWDPTGKMGPKTPLPDMVTIMEPKEEAPILAPVSESREEVVAPVAVAPVEA</sequence>
<dbReference type="SUPFAM" id="SSF54814">
    <property type="entry name" value="Prokaryotic type KH domain (KH-domain type II)"/>
    <property type="match status" value="1"/>
</dbReference>
<dbReference type="PANTHER" id="PTHR10648">
    <property type="entry name" value="SERINE/THREONINE-PROTEIN PHOSPHATASE PP2A 65 KDA REGULATORY SUBUNIT"/>
    <property type="match status" value="1"/>
</dbReference>
<dbReference type="PROSITE" id="PS50823">
    <property type="entry name" value="KH_TYPE_2"/>
    <property type="match status" value="1"/>
</dbReference>
<keyword evidence="4 10" id="KW-0689">Ribosomal protein</keyword>
<dbReference type="GO" id="GO:0005634">
    <property type="term" value="C:nucleus"/>
    <property type="evidence" value="ECO:0007669"/>
    <property type="project" value="TreeGrafter"/>
</dbReference>
<gene>
    <name evidence="10" type="primary">RPS3</name>
    <name evidence="10" type="ORF">KI688_011158</name>
</gene>
<dbReference type="InterPro" id="IPR011989">
    <property type="entry name" value="ARM-like"/>
</dbReference>
<feature type="repeat" description="HEAT" evidence="7">
    <location>
        <begin position="514"/>
        <end position="551"/>
    </location>
</feature>